<dbReference type="Proteomes" id="UP000540989">
    <property type="component" value="Unassembled WGS sequence"/>
</dbReference>
<evidence type="ECO:0000256" key="5">
    <source>
        <dbReference type="ARBA" id="ARBA00023163"/>
    </source>
</evidence>
<dbReference type="AlphaFoldDB" id="A0A7W7ZAV9"/>
<evidence type="ECO:0000313" key="10">
    <source>
        <dbReference type="EMBL" id="MBB5056407.1"/>
    </source>
</evidence>
<dbReference type="PANTHER" id="PTHR48111:SF1">
    <property type="entry name" value="TWO-COMPONENT RESPONSE REGULATOR ORR33"/>
    <property type="match status" value="1"/>
</dbReference>
<dbReference type="CDD" id="cd00383">
    <property type="entry name" value="trans_reg_C"/>
    <property type="match status" value="1"/>
</dbReference>
<dbReference type="PANTHER" id="PTHR48111">
    <property type="entry name" value="REGULATOR OF RPOS"/>
    <property type="match status" value="1"/>
</dbReference>
<dbReference type="InterPro" id="IPR011006">
    <property type="entry name" value="CheY-like_superfamily"/>
</dbReference>
<proteinExistence type="predicted"/>
<feature type="DNA-binding region" description="OmpR/PhoB-type" evidence="7">
    <location>
        <begin position="162"/>
        <end position="260"/>
    </location>
</feature>
<dbReference type="GO" id="GO:0032993">
    <property type="term" value="C:protein-DNA complex"/>
    <property type="evidence" value="ECO:0007669"/>
    <property type="project" value="TreeGrafter"/>
</dbReference>
<protein>
    <submittedName>
        <fullName evidence="10">Two-component system copper resistance phosphate regulon response regulator CusR</fullName>
    </submittedName>
</protein>
<evidence type="ECO:0000313" key="11">
    <source>
        <dbReference type="Proteomes" id="UP000540989"/>
    </source>
</evidence>
<reference evidence="10 11" key="1">
    <citation type="submission" date="2020-08" db="EMBL/GenBank/DDBJ databases">
        <title>Genomic Encyclopedia of Type Strains, Phase IV (KMG-V): Genome sequencing to study the core and pangenomes of soil and plant-associated prokaryotes.</title>
        <authorList>
            <person name="Whitman W."/>
        </authorList>
    </citation>
    <scope>NUCLEOTIDE SEQUENCE [LARGE SCALE GENOMIC DNA]</scope>
    <source>
        <strain evidence="10 11">M8UP14</strain>
    </source>
</reference>
<dbReference type="PROSITE" id="PS51755">
    <property type="entry name" value="OMPR_PHOB"/>
    <property type="match status" value="1"/>
</dbReference>
<evidence type="ECO:0000256" key="7">
    <source>
        <dbReference type="PROSITE-ProRule" id="PRU01091"/>
    </source>
</evidence>
<dbReference type="SMART" id="SM00448">
    <property type="entry name" value="REC"/>
    <property type="match status" value="1"/>
</dbReference>
<evidence type="ECO:0000256" key="6">
    <source>
        <dbReference type="PROSITE-ProRule" id="PRU00169"/>
    </source>
</evidence>
<feature type="modified residue" description="4-aspartylphosphate" evidence="6">
    <location>
        <position position="88"/>
    </location>
</feature>
<evidence type="ECO:0000259" key="8">
    <source>
        <dbReference type="PROSITE" id="PS50110"/>
    </source>
</evidence>
<dbReference type="EMBL" id="JACHIP010000001">
    <property type="protein sequence ID" value="MBB5056407.1"/>
    <property type="molecule type" value="Genomic_DNA"/>
</dbReference>
<dbReference type="InterPro" id="IPR001789">
    <property type="entry name" value="Sig_transdc_resp-reg_receiver"/>
</dbReference>
<keyword evidence="5" id="KW-0804">Transcription</keyword>
<dbReference type="PROSITE" id="PS50110">
    <property type="entry name" value="RESPONSE_REGULATORY"/>
    <property type="match status" value="1"/>
</dbReference>
<dbReference type="RefSeq" id="WP_184214052.1">
    <property type="nucleotide sequence ID" value="NZ_JACHIP010000001.1"/>
</dbReference>
<keyword evidence="1 6" id="KW-0597">Phosphoprotein</keyword>
<dbReference type="SUPFAM" id="SSF46894">
    <property type="entry name" value="C-terminal effector domain of the bipartite response regulators"/>
    <property type="match status" value="1"/>
</dbReference>
<evidence type="ECO:0000256" key="4">
    <source>
        <dbReference type="ARBA" id="ARBA00023125"/>
    </source>
</evidence>
<keyword evidence="3" id="KW-0805">Transcription regulation</keyword>
<organism evidence="10 11">
    <name type="scientific">Granulicella aggregans</name>
    <dbReference type="NCBI Taxonomy" id="474949"/>
    <lineage>
        <taxon>Bacteria</taxon>
        <taxon>Pseudomonadati</taxon>
        <taxon>Acidobacteriota</taxon>
        <taxon>Terriglobia</taxon>
        <taxon>Terriglobales</taxon>
        <taxon>Acidobacteriaceae</taxon>
        <taxon>Granulicella</taxon>
    </lineage>
</organism>
<dbReference type="Gene3D" id="1.10.10.10">
    <property type="entry name" value="Winged helix-like DNA-binding domain superfamily/Winged helix DNA-binding domain"/>
    <property type="match status" value="1"/>
</dbReference>
<evidence type="ECO:0000256" key="3">
    <source>
        <dbReference type="ARBA" id="ARBA00023015"/>
    </source>
</evidence>
<dbReference type="GO" id="GO:0000976">
    <property type="term" value="F:transcription cis-regulatory region binding"/>
    <property type="evidence" value="ECO:0007669"/>
    <property type="project" value="TreeGrafter"/>
</dbReference>
<dbReference type="Pfam" id="PF00072">
    <property type="entry name" value="Response_reg"/>
    <property type="match status" value="1"/>
</dbReference>
<evidence type="ECO:0000256" key="2">
    <source>
        <dbReference type="ARBA" id="ARBA00023012"/>
    </source>
</evidence>
<sequence length="262" mass="28938">MHAAIAEQYGMLARFLPTFSRTSSLAEDQSEGACAAKFRVLIVESSLPLARLLATGLSEDAISVGVTHDRASALLQMEKSASDLVILDLDLPEVDAFAMIRELRAKRPNISVLALGGKAGAVDLVNAFDHGADDYLPKPFSLLEMMARVRALRRRSQAAPIAAEPKKSQIALHHDQCSVERDGRVIGLTPREFTLLEYMMQHEGKTLSRACLTQEVWNMSAEGNTNIVDVYVKYLRDKLDGDYDIKMIRTIRGLGYVYQAQA</sequence>
<feature type="domain" description="OmpR/PhoB-type" evidence="9">
    <location>
        <begin position="162"/>
        <end position="260"/>
    </location>
</feature>
<dbReference type="Gene3D" id="6.10.250.690">
    <property type="match status" value="1"/>
</dbReference>
<gene>
    <name evidence="10" type="ORF">HDF16_001076</name>
</gene>
<dbReference type="InterPro" id="IPR016032">
    <property type="entry name" value="Sig_transdc_resp-reg_C-effctor"/>
</dbReference>
<feature type="domain" description="Response regulatory" evidence="8">
    <location>
        <begin position="39"/>
        <end position="153"/>
    </location>
</feature>
<dbReference type="GO" id="GO:0006355">
    <property type="term" value="P:regulation of DNA-templated transcription"/>
    <property type="evidence" value="ECO:0007669"/>
    <property type="project" value="InterPro"/>
</dbReference>
<keyword evidence="4 7" id="KW-0238">DNA-binding</keyword>
<evidence type="ECO:0000256" key="1">
    <source>
        <dbReference type="ARBA" id="ARBA00022553"/>
    </source>
</evidence>
<comment type="caution">
    <text evidence="10">The sequence shown here is derived from an EMBL/GenBank/DDBJ whole genome shotgun (WGS) entry which is preliminary data.</text>
</comment>
<dbReference type="GO" id="GO:0005829">
    <property type="term" value="C:cytosol"/>
    <property type="evidence" value="ECO:0007669"/>
    <property type="project" value="TreeGrafter"/>
</dbReference>
<dbReference type="FunFam" id="1.10.10.10:FF:000005">
    <property type="entry name" value="Two-component system response regulator"/>
    <property type="match status" value="1"/>
</dbReference>
<dbReference type="SUPFAM" id="SSF52172">
    <property type="entry name" value="CheY-like"/>
    <property type="match status" value="1"/>
</dbReference>
<accession>A0A7W7ZAV9</accession>
<dbReference type="SMART" id="SM00862">
    <property type="entry name" value="Trans_reg_C"/>
    <property type="match status" value="1"/>
</dbReference>
<dbReference type="InterPro" id="IPR039420">
    <property type="entry name" value="WalR-like"/>
</dbReference>
<dbReference type="Pfam" id="PF00486">
    <property type="entry name" value="Trans_reg_C"/>
    <property type="match status" value="1"/>
</dbReference>
<evidence type="ECO:0000259" key="9">
    <source>
        <dbReference type="PROSITE" id="PS51755"/>
    </source>
</evidence>
<keyword evidence="2" id="KW-0902">Two-component regulatory system</keyword>
<dbReference type="GO" id="GO:0000156">
    <property type="term" value="F:phosphorelay response regulator activity"/>
    <property type="evidence" value="ECO:0007669"/>
    <property type="project" value="TreeGrafter"/>
</dbReference>
<name>A0A7W7ZAV9_9BACT</name>
<dbReference type="InterPro" id="IPR036388">
    <property type="entry name" value="WH-like_DNA-bd_sf"/>
</dbReference>
<dbReference type="InterPro" id="IPR001867">
    <property type="entry name" value="OmpR/PhoB-type_DNA-bd"/>
</dbReference>
<dbReference type="Gene3D" id="3.40.50.2300">
    <property type="match status" value="1"/>
</dbReference>
<keyword evidence="11" id="KW-1185">Reference proteome</keyword>